<comment type="pathway">
    <text evidence="7 9">tRNA modification; N(7)-methylguanine-tRNA biosynthesis.</text>
</comment>
<keyword evidence="4 9" id="KW-0808">Transferase</keyword>
<evidence type="ECO:0000256" key="4">
    <source>
        <dbReference type="ARBA" id="ARBA00022679"/>
    </source>
</evidence>
<dbReference type="NCBIfam" id="NF001080">
    <property type="entry name" value="PRK00121.2-2"/>
    <property type="match status" value="1"/>
</dbReference>
<comment type="caution">
    <text evidence="9">Lacks conserved residue(s) required for the propagation of feature annotation.</text>
</comment>
<comment type="catalytic activity">
    <reaction evidence="1 9">
        <text>guanosine(46) in tRNA + S-adenosyl-L-methionine = N(7)-methylguanosine(46) in tRNA + S-adenosyl-L-homocysteine</text>
        <dbReference type="Rhea" id="RHEA:42708"/>
        <dbReference type="Rhea" id="RHEA-COMP:10188"/>
        <dbReference type="Rhea" id="RHEA-COMP:10189"/>
        <dbReference type="ChEBI" id="CHEBI:57856"/>
        <dbReference type="ChEBI" id="CHEBI:59789"/>
        <dbReference type="ChEBI" id="CHEBI:74269"/>
        <dbReference type="ChEBI" id="CHEBI:74480"/>
        <dbReference type="EC" id="2.1.1.33"/>
    </reaction>
</comment>
<keyword evidence="5 9" id="KW-0949">S-adenosyl-L-methionine</keyword>
<dbReference type="Pfam" id="PF02390">
    <property type="entry name" value="Methyltransf_4"/>
    <property type="match status" value="1"/>
</dbReference>
<feature type="binding site" evidence="9">
    <location>
        <position position="69"/>
    </location>
    <ligand>
        <name>S-adenosyl-L-methionine</name>
        <dbReference type="ChEBI" id="CHEBI:59789"/>
    </ligand>
</feature>
<protein>
    <recommendedName>
        <fullName evidence="9">tRNA (guanine-N(7)-)-methyltransferase</fullName>
        <ecNumber evidence="9">2.1.1.33</ecNumber>
    </recommendedName>
    <alternativeName>
        <fullName evidence="9">tRNA (guanine(46)-N(7))-methyltransferase</fullName>
    </alternativeName>
    <alternativeName>
        <fullName evidence="9">tRNA(m7G46)-methyltransferase</fullName>
    </alternativeName>
</protein>
<evidence type="ECO:0000256" key="1">
    <source>
        <dbReference type="ARBA" id="ARBA00000142"/>
    </source>
</evidence>
<name>A0A0M0LN89_9BACL</name>
<dbReference type="FunFam" id="3.40.50.150:FF:000035">
    <property type="entry name" value="tRNA (guanine-N(7)-)-methyltransferase"/>
    <property type="match status" value="1"/>
</dbReference>
<dbReference type="NCBIfam" id="TIGR00091">
    <property type="entry name" value="tRNA (guanosine(46)-N7)-methyltransferase TrmB"/>
    <property type="match status" value="1"/>
</dbReference>
<reference evidence="11" key="1">
    <citation type="submission" date="2015-08" db="EMBL/GenBank/DDBJ databases">
        <title>Fjat-10028 dsm 16317.</title>
        <authorList>
            <person name="Liu B."/>
            <person name="Wang J."/>
            <person name="Zhu Y."/>
            <person name="Liu G."/>
            <person name="Chen Q."/>
            <person name="Chen Z."/>
            <person name="Lan J."/>
            <person name="Che J."/>
            <person name="Ge C."/>
            <person name="Shi H."/>
            <person name="Pan Z."/>
            <person name="Liu X."/>
        </authorList>
    </citation>
    <scope>NUCLEOTIDE SEQUENCE [LARGE SCALE GENOMIC DNA]</scope>
    <source>
        <strain evidence="11">DSM 16317</strain>
    </source>
</reference>
<evidence type="ECO:0000313" key="10">
    <source>
        <dbReference type="EMBL" id="KOO52499.1"/>
    </source>
</evidence>
<keyword evidence="11" id="KW-1185">Reference proteome</keyword>
<keyword evidence="6 9" id="KW-0819">tRNA processing</keyword>
<dbReference type="EC" id="2.1.1.33" evidence="9"/>
<dbReference type="STRING" id="263475.AMD00_08935"/>
<dbReference type="InterPro" id="IPR055361">
    <property type="entry name" value="tRNA_methyltr_TrmB_bact"/>
</dbReference>
<dbReference type="SUPFAM" id="SSF53335">
    <property type="entry name" value="S-adenosyl-L-methionine-dependent methyltransferases"/>
    <property type="match status" value="1"/>
</dbReference>
<dbReference type="EMBL" id="LILB01000001">
    <property type="protein sequence ID" value="KOO52499.1"/>
    <property type="molecule type" value="Genomic_DNA"/>
</dbReference>
<evidence type="ECO:0000256" key="8">
    <source>
        <dbReference type="ARBA" id="ARBA00060767"/>
    </source>
</evidence>
<proteinExistence type="inferred from homology"/>
<comment type="similarity">
    <text evidence="8 9">Belongs to the class I-like SAM-binding methyltransferase superfamily. TrmB family.</text>
</comment>
<evidence type="ECO:0000313" key="11">
    <source>
        <dbReference type="Proteomes" id="UP000036867"/>
    </source>
</evidence>
<dbReference type="OrthoDB" id="9802090at2"/>
<evidence type="ECO:0000256" key="2">
    <source>
        <dbReference type="ARBA" id="ARBA00003015"/>
    </source>
</evidence>
<dbReference type="RefSeq" id="WP_053416661.1">
    <property type="nucleotide sequence ID" value="NZ_JBCMHV010000034.1"/>
</dbReference>
<gene>
    <name evidence="9" type="primary">trmB</name>
    <name evidence="10" type="ORF">AMD00_08935</name>
</gene>
<feature type="binding site" evidence="9">
    <location>
        <position position="155"/>
    </location>
    <ligand>
        <name>substrate</name>
    </ligand>
</feature>
<evidence type="ECO:0000256" key="5">
    <source>
        <dbReference type="ARBA" id="ARBA00022691"/>
    </source>
</evidence>
<dbReference type="PANTHER" id="PTHR23417">
    <property type="entry name" value="3-DEOXY-D-MANNO-OCTULOSONIC-ACID TRANSFERASE/TRNA GUANINE-N 7 - -METHYLTRANSFERASE"/>
    <property type="match status" value="1"/>
</dbReference>
<dbReference type="CDD" id="cd02440">
    <property type="entry name" value="AdoMet_MTases"/>
    <property type="match status" value="1"/>
</dbReference>
<dbReference type="InterPro" id="IPR003358">
    <property type="entry name" value="tRNA_(Gua-N-7)_MeTrfase_Trmb"/>
</dbReference>
<dbReference type="Gene3D" id="3.40.50.150">
    <property type="entry name" value="Vaccinia Virus protein VP39"/>
    <property type="match status" value="1"/>
</dbReference>
<sequence length="218" mass="25244">MRLRHKPWAEEFIASHPDIVVPNPEEQRGKWNEVFKNDNPLHIEVGTGKGQFITGMALANPEINYIGIELFDSVIVKAVEKVQAAGQPSNLRLLKVNGSDLEKFFEKNDVDRLYLNFSDPWPKTRHAKRRLTHAGFLSIYENILPDFGEVHFKTDNRGLFEYSLVSMSQYGMKLVYVSLDLHKEMPEDNIMTEYEEKFSAKGQPIYRVEAQFQLPEEK</sequence>
<comment type="caution">
    <text evidence="10">The sequence shown here is derived from an EMBL/GenBank/DDBJ whole genome shotgun (WGS) entry which is preliminary data.</text>
</comment>
<feature type="binding site" evidence="9">
    <location>
        <position position="123"/>
    </location>
    <ligand>
        <name>substrate</name>
    </ligand>
</feature>
<dbReference type="PROSITE" id="PS51625">
    <property type="entry name" value="SAM_MT_TRMB"/>
    <property type="match status" value="1"/>
</dbReference>
<dbReference type="InterPro" id="IPR029063">
    <property type="entry name" value="SAM-dependent_MTases_sf"/>
</dbReference>
<feature type="binding site" evidence="9">
    <location>
        <position position="97"/>
    </location>
    <ligand>
        <name>S-adenosyl-L-methionine</name>
        <dbReference type="ChEBI" id="CHEBI:59789"/>
    </ligand>
</feature>
<organism evidence="10 11">
    <name type="scientific">Viridibacillus arvi</name>
    <dbReference type="NCBI Taxonomy" id="263475"/>
    <lineage>
        <taxon>Bacteria</taxon>
        <taxon>Bacillati</taxon>
        <taxon>Bacillota</taxon>
        <taxon>Bacilli</taxon>
        <taxon>Bacillales</taxon>
        <taxon>Caryophanaceae</taxon>
        <taxon>Viridibacillus</taxon>
    </lineage>
</organism>
<evidence type="ECO:0000256" key="7">
    <source>
        <dbReference type="ARBA" id="ARBA00060552"/>
    </source>
</evidence>
<keyword evidence="3 9" id="KW-0489">Methyltransferase</keyword>
<dbReference type="Proteomes" id="UP000036867">
    <property type="component" value="Unassembled WGS sequence"/>
</dbReference>
<feature type="binding site" evidence="9">
    <location>
        <position position="119"/>
    </location>
    <ligand>
        <name>S-adenosyl-L-methionine</name>
        <dbReference type="ChEBI" id="CHEBI:59789"/>
    </ligand>
</feature>
<dbReference type="GO" id="GO:0008176">
    <property type="term" value="F:tRNA (guanine(46)-N7)-methyltransferase activity"/>
    <property type="evidence" value="ECO:0007669"/>
    <property type="project" value="UniProtKB-UniRule"/>
</dbReference>
<evidence type="ECO:0000256" key="3">
    <source>
        <dbReference type="ARBA" id="ARBA00022603"/>
    </source>
</evidence>
<feature type="binding site" evidence="9">
    <location>
        <begin position="192"/>
        <end position="195"/>
    </location>
    <ligand>
        <name>substrate</name>
    </ligand>
</feature>
<dbReference type="GO" id="GO:0043527">
    <property type="term" value="C:tRNA methyltransferase complex"/>
    <property type="evidence" value="ECO:0007669"/>
    <property type="project" value="TreeGrafter"/>
</dbReference>
<dbReference type="PATRIC" id="fig|263475.3.peg.2247"/>
<dbReference type="PANTHER" id="PTHR23417:SF14">
    <property type="entry name" value="PENTACOTRIPEPTIDE-REPEAT REGION OF PRORP DOMAIN-CONTAINING PROTEIN"/>
    <property type="match status" value="1"/>
</dbReference>
<evidence type="ECO:0000256" key="6">
    <source>
        <dbReference type="ARBA" id="ARBA00022694"/>
    </source>
</evidence>
<evidence type="ECO:0000256" key="9">
    <source>
        <dbReference type="HAMAP-Rule" id="MF_01057"/>
    </source>
</evidence>
<dbReference type="GeneID" id="301136231"/>
<feature type="binding site" evidence="9">
    <location>
        <position position="44"/>
    </location>
    <ligand>
        <name>S-adenosyl-L-methionine</name>
        <dbReference type="ChEBI" id="CHEBI:59789"/>
    </ligand>
</feature>
<comment type="function">
    <text evidence="2 9">Catalyzes the formation of N(7)-methylguanine at position 46 (m7G46) in tRNA.</text>
</comment>
<dbReference type="UniPathway" id="UPA00989"/>
<accession>A0A0M0LN89</accession>
<dbReference type="AlphaFoldDB" id="A0A0M0LN89"/>
<dbReference type="HAMAP" id="MF_01057">
    <property type="entry name" value="tRNA_methyltr_TrmB"/>
    <property type="match status" value="1"/>
</dbReference>